<proteinExistence type="predicted"/>
<sequence>MENLSPETIHNILGYLDKKGDIESFRLVQKSFAALGKEFLFHTIDVWPTRDSLTRLYAISRRSDLALQVKCLILNVTYDTKSLMWSDIKGQLHHLDTCHGPFRVSYEHNIKVFKDAARECYDFLTSRDHVSILMASLSHLPRLGAVHMRDGEIESCFMTANEENAYFGIRGIRNYSGEPSSLVDINPYFAIEALRALLDASRYTDNKILSFQITNEIPQVIFENPTLLNGFADLVQNCRDLQLRFDTEDHEKAAFHLQDNPLATIFSSTKLLEKLDLHFSVRPDITVPFAKLLGHQQISPCLKDINLVGIDMHEREIRSFLGLHKKSLRRFSIQYSKLFSGSWLSVAMWMRENLQLESVKFAGIADSDTDETRNMTVQEIVGRRKYVKRLEEYVINGRLEYLLTF</sequence>
<dbReference type="EMBL" id="JBBBZM010000065">
    <property type="protein sequence ID" value="KAL0635652.1"/>
    <property type="molecule type" value="Genomic_DNA"/>
</dbReference>
<name>A0ABR3GIR3_9PEZI</name>
<evidence type="ECO:0000313" key="1">
    <source>
        <dbReference type="EMBL" id="KAL0635652.1"/>
    </source>
</evidence>
<reference evidence="1 2" key="1">
    <citation type="submission" date="2024-02" db="EMBL/GenBank/DDBJ databases">
        <title>Discinaceae phylogenomics.</title>
        <authorList>
            <person name="Dirks A.C."/>
            <person name="James T.Y."/>
        </authorList>
    </citation>
    <scope>NUCLEOTIDE SEQUENCE [LARGE SCALE GENOMIC DNA]</scope>
    <source>
        <strain evidence="1 2">ACD0624</strain>
    </source>
</reference>
<evidence type="ECO:0008006" key="3">
    <source>
        <dbReference type="Google" id="ProtNLM"/>
    </source>
</evidence>
<evidence type="ECO:0000313" key="2">
    <source>
        <dbReference type="Proteomes" id="UP001447188"/>
    </source>
</evidence>
<protein>
    <recommendedName>
        <fullName evidence="3">F-box domain-containing protein</fullName>
    </recommendedName>
</protein>
<organism evidence="1 2">
    <name type="scientific">Discina gigas</name>
    <dbReference type="NCBI Taxonomy" id="1032678"/>
    <lineage>
        <taxon>Eukaryota</taxon>
        <taxon>Fungi</taxon>
        <taxon>Dikarya</taxon>
        <taxon>Ascomycota</taxon>
        <taxon>Pezizomycotina</taxon>
        <taxon>Pezizomycetes</taxon>
        <taxon>Pezizales</taxon>
        <taxon>Discinaceae</taxon>
        <taxon>Discina</taxon>
    </lineage>
</organism>
<accession>A0ABR3GIR3</accession>
<dbReference type="Proteomes" id="UP001447188">
    <property type="component" value="Unassembled WGS sequence"/>
</dbReference>
<keyword evidence="2" id="KW-1185">Reference proteome</keyword>
<gene>
    <name evidence="1" type="ORF">Q9L58_005378</name>
</gene>
<comment type="caution">
    <text evidence="1">The sequence shown here is derived from an EMBL/GenBank/DDBJ whole genome shotgun (WGS) entry which is preliminary data.</text>
</comment>